<proteinExistence type="predicted"/>
<dbReference type="SUPFAM" id="SSF63829">
    <property type="entry name" value="Calcium-dependent phosphotriesterase"/>
    <property type="match status" value="1"/>
</dbReference>
<evidence type="ECO:0000256" key="2">
    <source>
        <dbReference type="SAM" id="SignalP"/>
    </source>
</evidence>
<feature type="domain" description="Secretion system C-terminal sorting" evidence="3">
    <location>
        <begin position="298"/>
        <end position="367"/>
    </location>
</feature>
<dbReference type="Proteomes" id="UP000637299">
    <property type="component" value="Unassembled WGS sequence"/>
</dbReference>
<evidence type="ECO:0000259" key="3">
    <source>
        <dbReference type="Pfam" id="PF18962"/>
    </source>
</evidence>
<feature type="signal peptide" evidence="2">
    <location>
        <begin position="1"/>
        <end position="21"/>
    </location>
</feature>
<organism evidence="4 5">
    <name type="scientific">Chryseobacterium caseinilyticum</name>
    <dbReference type="NCBI Taxonomy" id="2771428"/>
    <lineage>
        <taxon>Bacteria</taxon>
        <taxon>Pseudomonadati</taxon>
        <taxon>Bacteroidota</taxon>
        <taxon>Flavobacteriia</taxon>
        <taxon>Flavobacteriales</taxon>
        <taxon>Weeksellaceae</taxon>
        <taxon>Chryseobacterium group</taxon>
        <taxon>Chryseobacterium</taxon>
    </lineage>
</organism>
<reference evidence="4 5" key="1">
    <citation type="submission" date="2020-09" db="EMBL/GenBank/DDBJ databases">
        <title>Genome seq and assembly of Chryseobacterium sp.</title>
        <authorList>
            <person name="Chhetri G."/>
        </authorList>
    </citation>
    <scope>NUCLEOTIDE SEQUENCE [LARGE SCALE GENOMIC DNA]</scope>
    <source>
        <strain evidence="4 5">GCR10</strain>
    </source>
</reference>
<name>A0ABR8ZB33_9FLAO</name>
<keyword evidence="1 2" id="KW-0732">Signal</keyword>
<accession>A0ABR8ZB33</accession>
<dbReference type="RefSeq" id="WP_191736529.1">
    <property type="nucleotide sequence ID" value="NZ_JACYFS010000002.1"/>
</dbReference>
<protein>
    <submittedName>
        <fullName evidence="4">T9SS type A sorting domain-containing protein</fullName>
    </submittedName>
</protein>
<evidence type="ECO:0000313" key="4">
    <source>
        <dbReference type="EMBL" id="MBD8082534.1"/>
    </source>
</evidence>
<feature type="chain" id="PRO_5046111251" evidence="2">
    <location>
        <begin position="22"/>
        <end position="369"/>
    </location>
</feature>
<dbReference type="EMBL" id="JACYFS010000002">
    <property type="protein sequence ID" value="MBD8082534.1"/>
    <property type="molecule type" value="Genomic_DNA"/>
</dbReference>
<gene>
    <name evidence="4" type="ORF">IC610_08905</name>
</gene>
<keyword evidence="5" id="KW-1185">Reference proteome</keyword>
<comment type="caution">
    <text evidence="4">The sequence shown here is derived from an EMBL/GenBank/DDBJ whole genome shotgun (WGS) entry which is preliminary data.</text>
</comment>
<dbReference type="InterPro" id="IPR026444">
    <property type="entry name" value="Secre_tail"/>
</dbReference>
<dbReference type="NCBIfam" id="TIGR04183">
    <property type="entry name" value="Por_Secre_tail"/>
    <property type="match status" value="1"/>
</dbReference>
<sequence>MKTKLLLAGGLFLFCFLPWSAQSVILAVNSTSKTIAQLDATNGTVLNANFINLSSLSPGTIKGIIRVQDKIWISDQTDNVIYICNLDGSYSSTIPSSVGLSNIRGLNVVNNEVWVTNAGTANGATANSIRRISFAGASLGVYPTLGSPFDALDTGSGTAYITSFDSAGIQTMNYAGTVTGNFVNSGVFTGIQQITKLQNGNYLIAVFSNNSSAGNNAGVYHLSAANGSILNSYTVGGARGIAQMGNGNYLYTTGSGVFSLNPTTGATASLIAGSYQYLKALDLTLSVSETKKEISTKVYPNPTAGTVHISAENEIEFIEIYSLNGQLLKTQKANREKKVSVDISELTANTYLVKIKTTTGEKTVKIIRK</sequence>
<evidence type="ECO:0000313" key="5">
    <source>
        <dbReference type="Proteomes" id="UP000637299"/>
    </source>
</evidence>
<dbReference type="Pfam" id="PF18962">
    <property type="entry name" value="Por_Secre_tail"/>
    <property type="match status" value="1"/>
</dbReference>
<evidence type="ECO:0000256" key="1">
    <source>
        <dbReference type="ARBA" id="ARBA00022729"/>
    </source>
</evidence>